<keyword evidence="8" id="KW-1185">Reference proteome</keyword>
<feature type="transmembrane region" description="Helical" evidence="6">
    <location>
        <begin position="12"/>
        <end position="33"/>
    </location>
</feature>
<dbReference type="STRING" id="1760988.SAMN02949497_4060"/>
<name>A0A1Y6D8V4_9GAMM</name>
<dbReference type="Proteomes" id="UP000192923">
    <property type="component" value="Unassembled WGS sequence"/>
</dbReference>
<evidence type="ECO:0000256" key="6">
    <source>
        <dbReference type="SAM" id="Phobius"/>
    </source>
</evidence>
<evidence type="ECO:0000256" key="4">
    <source>
        <dbReference type="ARBA" id="ARBA00022989"/>
    </source>
</evidence>
<feature type="transmembrane region" description="Helical" evidence="6">
    <location>
        <begin position="116"/>
        <end position="138"/>
    </location>
</feature>
<feature type="transmembrane region" description="Helical" evidence="6">
    <location>
        <begin position="193"/>
        <end position="210"/>
    </location>
</feature>
<keyword evidence="2" id="KW-1003">Cell membrane</keyword>
<gene>
    <name evidence="7" type="ORF">SAMN02949497_4060</name>
</gene>
<keyword evidence="5 6" id="KW-0472">Membrane</keyword>
<reference evidence="7 8" key="1">
    <citation type="submission" date="2016-12" db="EMBL/GenBank/DDBJ databases">
        <authorList>
            <person name="Song W.-J."/>
            <person name="Kurnit D.M."/>
        </authorList>
    </citation>
    <scope>NUCLEOTIDE SEQUENCE [LARGE SCALE GENOMIC DNA]</scope>
    <source>
        <strain evidence="7 8">175</strain>
    </source>
</reference>
<evidence type="ECO:0000256" key="3">
    <source>
        <dbReference type="ARBA" id="ARBA00022692"/>
    </source>
</evidence>
<feature type="transmembrane region" description="Helical" evidence="6">
    <location>
        <begin position="45"/>
        <end position="69"/>
    </location>
</feature>
<dbReference type="GO" id="GO:0015171">
    <property type="term" value="F:amino acid transmembrane transporter activity"/>
    <property type="evidence" value="ECO:0007669"/>
    <property type="project" value="TreeGrafter"/>
</dbReference>
<evidence type="ECO:0000256" key="5">
    <source>
        <dbReference type="ARBA" id="ARBA00023136"/>
    </source>
</evidence>
<keyword evidence="3 6" id="KW-0812">Transmembrane</keyword>
<accession>A0A1Y6D8V4</accession>
<dbReference type="AlphaFoldDB" id="A0A1Y6D8V4"/>
<comment type="subcellular location">
    <subcellularLocation>
        <location evidence="1">Cell membrane</location>
        <topology evidence="1">Multi-pass membrane protein</topology>
    </subcellularLocation>
</comment>
<dbReference type="PANTHER" id="PTHR30086:SF20">
    <property type="entry name" value="ARGININE EXPORTER PROTEIN ARGO-RELATED"/>
    <property type="match status" value="1"/>
</dbReference>
<keyword evidence="4 6" id="KW-1133">Transmembrane helix</keyword>
<evidence type="ECO:0000313" key="8">
    <source>
        <dbReference type="Proteomes" id="UP000192923"/>
    </source>
</evidence>
<dbReference type="GO" id="GO:0005886">
    <property type="term" value="C:plasma membrane"/>
    <property type="evidence" value="ECO:0007669"/>
    <property type="project" value="UniProtKB-SubCell"/>
</dbReference>
<dbReference type="PIRSF" id="PIRSF006324">
    <property type="entry name" value="LeuE"/>
    <property type="match status" value="1"/>
</dbReference>
<dbReference type="EMBL" id="FXAM01000001">
    <property type="protein sequence ID" value="SMF96654.1"/>
    <property type="molecule type" value="Genomic_DNA"/>
</dbReference>
<dbReference type="RefSeq" id="WP_085215517.1">
    <property type="nucleotide sequence ID" value="NZ_FXAM01000001.1"/>
</dbReference>
<dbReference type="InterPro" id="IPR001123">
    <property type="entry name" value="LeuE-type"/>
</dbReference>
<evidence type="ECO:0000256" key="2">
    <source>
        <dbReference type="ARBA" id="ARBA00022475"/>
    </source>
</evidence>
<proteinExistence type="predicted"/>
<organism evidence="7 8">
    <name type="scientific">Methylomagnum ishizawai</name>
    <dbReference type="NCBI Taxonomy" id="1760988"/>
    <lineage>
        <taxon>Bacteria</taxon>
        <taxon>Pseudomonadati</taxon>
        <taxon>Pseudomonadota</taxon>
        <taxon>Gammaproteobacteria</taxon>
        <taxon>Methylococcales</taxon>
        <taxon>Methylococcaceae</taxon>
        <taxon>Methylomagnum</taxon>
    </lineage>
</organism>
<dbReference type="Pfam" id="PF01810">
    <property type="entry name" value="LysE"/>
    <property type="match status" value="1"/>
</dbReference>
<dbReference type="PANTHER" id="PTHR30086">
    <property type="entry name" value="ARGININE EXPORTER PROTEIN ARGO"/>
    <property type="match status" value="1"/>
</dbReference>
<evidence type="ECO:0000313" key="7">
    <source>
        <dbReference type="EMBL" id="SMF96654.1"/>
    </source>
</evidence>
<evidence type="ECO:0000256" key="1">
    <source>
        <dbReference type="ARBA" id="ARBA00004651"/>
    </source>
</evidence>
<sequence length="216" mass="22348">MTDLIPPWPLFSTFLLAGLVLAITPGPGVLYIVTRSLVQGRLSGLASVAGVALGNLGNVLAAAVGLAALFAVSALAFSVVKYAGALYLVYLGLQMLRSSPVDNLAAMPAALPFWRIFRDGFVVALLNPKTTVFFAAFLPQFLDPGISIPLQCVTLGSLFVMIAAITDSGYALAASAVAPVLRGGVLRHAGRKFGGGMFIGLGIFTALLTGPRKAVE</sequence>
<feature type="transmembrane region" description="Helical" evidence="6">
    <location>
        <begin position="75"/>
        <end position="96"/>
    </location>
</feature>
<protein>
    <submittedName>
        <fullName evidence="7">Threonine/homoserine/homoserine lactone efflux protein</fullName>
    </submittedName>
</protein>
<dbReference type="OrthoDB" id="9804822at2"/>
<feature type="transmembrane region" description="Helical" evidence="6">
    <location>
        <begin position="158"/>
        <end position="181"/>
    </location>
</feature>